<evidence type="ECO:0000259" key="7">
    <source>
        <dbReference type="PROSITE" id="PS51369"/>
    </source>
</evidence>
<comment type="subcellular location">
    <subcellularLocation>
        <location evidence="1">Nucleus</location>
    </subcellularLocation>
</comment>
<feature type="region of interest" description="Disordered" evidence="6">
    <location>
        <begin position="1"/>
        <end position="40"/>
    </location>
</feature>
<evidence type="ECO:0000256" key="2">
    <source>
        <dbReference type="ARBA" id="ARBA00023015"/>
    </source>
</evidence>
<feature type="domain" description="TCP" evidence="7">
    <location>
        <begin position="167"/>
        <end position="225"/>
    </location>
</feature>
<keyword evidence="2" id="KW-0805">Transcription regulation</keyword>
<keyword evidence="3" id="KW-0238">DNA-binding</keyword>
<dbReference type="GO" id="GO:0043565">
    <property type="term" value="F:sequence-specific DNA binding"/>
    <property type="evidence" value="ECO:0007669"/>
    <property type="project" value="TreeGrafter"/>
</dbReference>
<keyword evidence="9" id="KW-1185">Reference proteome</keyword>
<dbReference type="AlphaFoldDB" id="A0AAV0QUD4"/>
<dbReference type="GO" id="GO:0005634">
    <property type="term" value="C:nucleus"/>
    <property type="evidence" value="ECO:0007669"/>
    <property type="project" value="UniProtKB-SubCell"/>
</dbReference>
<keyword evidence="4" id="KW-0804">Transcription</keyword>
<sequence length="441" mass="48917">MFSSTSDPFSYSPYNNNNNNNNSTPPPPPHNIIAAAGGGTDPFEQQQLQLSCCSSPTQNLPSPSSLRMMFDHDHHQLTINPGHGTAFRDTTTNSSNSCSSFLCHPYPPNHNNANFPFLLPTDHPYYLNNHHLQDGIPAENYNNIALTMQQQQQHKRRSSSHTSSNKNKERHSKIETAGGVRDRRVRLSIATSRKFFDLQDMLGFDKPSKTLDWLLSNSAAAIQRLHITSHPHPLYNNTNTPPPRPPAATEEVEETSVSRRAKARARARDRTSTTSSRSKQPAVVVPTPQPTEATLPLPSPLQYYHYHNNNNNNNTSTSTCNNFGVLRQQQPYLSGIAIGVGSSYSTEMIQTAAPTTTRSTTTTATNDDGHSSLRLMKWELLKPTPQSTIKHQTPHNAHHKTTTATWDMMTDAAPTAGMQMSLEGDLNSSVAHFINPPSRFH</sequence>
<accession>A0AAV0QUD4</accession>
<comment type="caution">
    <text evidence="8">The sequence shown here is derived from an EMBL/GenBank/DDBJ whole genome shotgun (WGS) entry which is preliminary data.</text>
</comment>
<reference evidence="8" key="1">
    <citation type="submission" date="2022-08" db="EMBL/GenBank/DDBJ databases">
        <authorList>
            <person name="Gutierrez-Valencia J."/>
        </authorList>
    </citation>
    <scope>NUCLEOTIDE SEQUENCE</scope>
</reference>
<dbReference type="PROSITE" id="PS51369">
    <property type="entry name" value="TCP"/>
    <property type="match status" value="1"/>
</dbReference>
<evidence type="ECO:0000313" key="9">
    <source>
        <dbReference type="Proteomes" id="UP001154282"/>
    </source>
</evidence>
<dbReference type="PANTHER" id="PTHR31072">
    <property type="entry name" value="TRANSCRIPTION FACTOR TCP4-RELATED"/>
    <property type="match status" value="1"/>
</dbReference>
<dbReference type="Pfam" id="PF03634">
    <property type="entry name" value="TCP"/>
    <property type="match status" value="1"/>
</dbReference>
<evidence type="ECO:0000256" key="1">
    <source>
        <dbReference type="ARBA" id="ARBA00004123"/>
    </source>
</evidence>
<proteinExistence type="predicted"/>
<dbReference type="PANTHER" id="PTHR31072:SF224">
    <property type="entry name" value="TRANSCRIPTION FACTOR TCP1"/>
    <property type="match status" value="1"/>
</dbReference>
<dbReference type="InterPro" id="IPR005333">
    <property type="entry name" value="Transcription_factor_TCP"/>
</dbReference>
<dbReference type="InterPro" id="IPR017887">
    <property type="entry name" value="TF_TCP_subgr"/>
</dbReference>
<name>A0AAV0QUD4_9ROSI</name>
<evidence type="ECO:0000313" key="8">
    <source>
        <dbReference type="EMBL" id="CAI0547738.1"/>
    </source>
</evidence>
<organism evidence="8 9">
    <name type="scientific">Linum tenue</name>
    <dbReference type="NCBI Taxonomy" id="586396"/>
    <lineage>
        <taxon>Eukaryota</taxon>
        <taxon>Viridiplantae</taxon>
        <taxon>Streptophyta</taxon>
        <taxon>Embryophyta</taxon>
        <taxon>Tracheophyta</taxon>
        <taxon>Spermatophyta</taxon>
        <taxon>Magnoliopsida</taxon>
        <taxon>eudicotyledons</taxon>
        <taxon>Gunneridae</taxon>
        <taxon>Pentapetalae</taxon>
        <taxon>rosids</taxon>
        <taxon>fabids</taxon>
        <taxon>Malpighiales</taxon>
        <taxon>Linaceae</taxon>
        <taxon>Linum</taxon>
    </lineage>
</organism>
<dbReference type="Proteomes" id="UP001154282">
    <property type="component" value="Unassembled WGS sequence"/>
</dbReference>
<dbReference type="GO" id="GO:2000032">
    <property type="term" value="P:regulation of secondary shoot formation"/>
    <property type="evidence" value="ECO:0007669"/>
    <property type="project" value="TreeGrafter"/>
</dbReference>
<feature type="compositionally biased region" description="Low complexity" evidence="6">
    <location>
        <begin position="272"/>
        <end position="294"/>
    </location>
</feature>
<feature type="compositionally biased region" description="Low complexity" evidence="6">
    <location>
        <begin position="13"/>
        <end position="23"/>
    </location>
</feature>
<dbReference type="EMBL" id="CAMGYJ010000010">
    <property type="protein sequence ID" value="CAI0547738.1"/>
    <property type="molecule type" value="Genomic_DNA"/>
</dbReference>
<gene>
    <name evidence="8" type="ORF">LITE_LOCUS44490</name>
</gene>
<evidence type="ECO:0000256" key="6">
    <source>
        <dbReference type="SAM" id="MobiDB-lite"/>
    </source>
</evidence>
<protein>
    <recommendedName>
        <fullName evidence="7">TCP domain-containing protein</fullName>
    </recommendedName>
</protein>
<evidence type="ECO:0000256" key="4">
    <source>
        <dbReference type="ARBA" id="ARBA00023163"/>
    </source>
</evidence>
<evidence type="ECO:0000256" key="3">
    <source>
        <dbReference type="ARBA" id="ARBA00023125"/>
    </source>
</evidence>
<evidence type="ECO:0000256" key="5">
    <source>
        <dbReference type="ARBA" id="ARBA00023242"/>
    </source>
</evidence>
<keyword evidence="5" id="KW-0539">Nucleus</keyword>
<feature type="region of interest" description="Disordered" evidence="6">
    <location>
        <begin position="148"/>
        <end position="180"/>
    </location>
</feature>
<dbReference type="GO" id="GO:0003700">
    <property type="term" value="F:DNA-binding transcription factor activity"/>
    <property type="evidence" value="ECO:0007669"/>
    <property type="project" value="InterPro"/>
</dbReference>
<feature type="region of interest" description="Disordered" evidence="6">
    <location>
        <begin position="230"/>
        <end position="315"/>
    </location>
</feature>